<dbReference type="InterPro" id="IPR029033">
    <property type="entry name" value="His_PPase_superfam"/>
</dbReference>
<dbReference type="EMBL" id="LPXO01000004">
    <property type="protein sequence ID" value="KUF11170.1"/>
    <property type="molecule type" value="Genomic_DNA"/>
</dbReference>
<comment type="caution">
    <text evidence="2">The sequence shown here is derived from an EMBL/GenBank/DDBJ whole genome shotgun (WGS) entry which is preliminary data.</text>
</comment>
<evidence type="ECO:0000256" key="1">
    <source>
        <dbReference type="SAM" id="SignalP"/>
    </source>
</evidence>
<protein>
    <submittedName>
        <fullName evidence="2">Histidine phosphatase family protein</fullName>
    </submittedName>
</protein>
<accession>A0A0W7WKP7</accession>
<dbReference type="AlphaFoldDB" id="A0A0W7WKP7"/>
<sequence length="180" mass="19587">MWARLCLVLGLLWPGILAADDWQAFDTPGAFAVMRHALAPGTGDPAGFDVADCATQRNLDARGRAQAARIGAAFRDRDIAFDRVLSSQWCRCLDTARLLDLGPVEEVPALNSFFGNFSARERRTEAALARLDAAEGRVFVVSHQVNIRALTGRTTRSGEVLVVRRRAEGLEVLGSVLLDP</sequence>
<dbReference type="Gene3D" id="3.40.50.1240">
    <property type="entry name" value="Phosphoglycerate mutase-like"/>
    <property type="match status" value="1"/>
</dbReference>
<dbReference type="SMART" id="SM00855">
    <property type="entry name" value="PGAM"/>
    <property type="match status" value="1"/>
</dbReference>
<reference evidence="2 3" key="1">
    <citation type="submission" date="2015-12" db="EMBL/GenBank/DDBJ databases">
        <authorList>
            <person name="Shamseldin A."/>
            <person name="Moawad H."/>
            <person name="Abd El-Rahim W.M."/>
            <person name="Sadowsky M.J."/>
        </authorList>
    </citation>
    <scope>NUCLEOTIDE SEQUENCE [LARGE SCALE GENOMIC DNA]</scope>
    <source>
        <strain evidence="2 3">SJ5A-1</strain>
    </source>
</reference>
<name>A0A0W7WKP7_9RHOB</name>
<dbReference type="OrthoDB" id="2237472at2"/>
<dbReference type="Proteomes" id="UP000054396">
    <property type="component" value="Unassembled WGS sequence"/>
</dbReference>
<dbReference type="InterPro" id="IPR013078">
    <property type="entry name" value="His_Pase_superF_clade-1"/>
</dbReference>
<dbReference type="CDD" id="cd07067">
    <property type="entry name" value="HP_PGM_like"/>
    <property type="match status" value="1"/>
</dbReference>
<keyword evidence="3" id="KW-1185">Reference proteome</keyword>
<dbReference type="Pfam" id="PF00300">
    <property type="entry name" value="His_Phos_1"/>
    <property type="match status" value="1"/>
</dbReference>
<proteinExistence type="predicted"/>
<gene>
    <name evidence="2" type="ORF">AVJ23_08945</name>
</gene>
<feature type="signal peptide" evidence="1">
    <location>
        <begin position="1"/>
        <end position="18"/>
    </location>
</feature>
<feature type="chain" id="PRO_5006936412" evidence="1">
    <location>
        <begin position="19"/>
        <end position="180"/>
    </location>
</feature>
<dbReference type="SUPFAM" id="SSF53254">
    <property type="entry name" value="Phosphoglycerate mutase-like"/>
    <property type="match status" value="1"/>
</dbReference>
<dbReference type="RefSeq" id="WP_058861834.1">
    <property type="nucleotide sequence ID" value="NZ_LPXO01000004.1"/>
</dbReference>
<keyword evidence="1" id="KW-0732">Signal</keyword>
<organism evidence="2 3">
    <name type="scientific">Pseudoponticoccus marisrubri</name>
    <dbReference type="NCBI Taxonomy" id="1685382"/>
    <lineage>
        <taxon>Bacteria</taxon>
        <taxon>Pseudomonadati</taxon>
        <taxon>Pseudomonadota</taxon>
        <taxon>Alphaproteobacteria</taxon>
        <taxon>Rhodobacterales</taxon>
        <taxon>Roseobacteraceae</taxon>
        <taxon>Pseudoponticoccus</taxon>
    </lineage>
</organism>
<evidence type="ECO:0000313" key="2">
    <source>
        <dbReference type="EMBL" id="KUF11170.1"/>
    </source>
</evidence>
<dbReference type="STRING" id="1685382.AVJ23_08945"/>
<evidence type="ECO:0000313" key="3">
    <source>
        <dbReference type="Proteomes" id="UP000054396"/>
    </source>
</evidence>